<evidence type="ECO:0000256" key="1">
    <source>
        <dbReference type="SAM" id="MobiDB-lite"/>
    </source>
</evidence>
<organism evidence="2 3">
    <name type="scientific">Melittangium boletus DSM 14713</name>
    <dbReference type="NCBI Taxonomy" id="1294270"/>
    <lineage>
        <taxon>Bacteria</taxon>
        <taxon>Pseudomonadati</taxon>
        <taxon>Myxococcota</taxon>
        <taxon>Myxococcia</taxon>
        <taxon>Myxococcales</taxon>
        <taxon>Cystobacterineae</taxon>
        <taxon>Archangiaceae</taxon>
        <taxon>Melittangium</taxon>
    </lineage>
</organism>
<dbReference type="Proteomes" id="UP000217289">
    <property type="component" value="Chromosome"/>
</dbReference>
<dbReference type="EMBL" id="CP022163">
    <property type="protein sequence ID" value="ATB28222.1"/>
    <property type="molecule type" value="Genomic_DNA"/>
</dbReference>
<feature type="region of interest" description="Disordered" evidence="1">
    <location>
        <begin position="619"/>
        <end position="639"/>
    </location>
</feature>
<gene>
    <name evidence="2" type="ORF">MEBOL_001668</name>
</gene>
<proteinExistence type="predicted"/>
<sequence length="639" mass="69966">MSRVKHTQRPSGQMLLAAVSLCSFELPGQDRLPSLPSEPHAASTLEEAAPATHVIRGTASLTNQNPVILELLAKGPWNPQGYVFARSTSPTGHSAYTYDVKHLSPTTLTFELEVEASAGGEAGVVYELVVDRGNGQEPPRHPNSFHFPLLQNIRVKPIGSQPLPTEVELKACLGVVQFDIGQDENCETLAPEVSNLSIDGHRSYGTKNSRIAYIQAGTSSAGNISYDVSTPHGVERVYEPFAWEDFKCDEVVRICKPLRTSTPEPITETEELHPSPSENPAVFEGAILLANPSIPKTPGLISTLQHLYFAADHVGQDSNKPRGAMSTSFTGRFNPDTGELSAQYEQALPSTDDFPLIWLQQGLRLRFWSQGKSFDTHPGLYDAKNFRNGTLELYSSANRLERMSPGERHRSEHEYCFNELKIAYRTELGLIYNPAIDVSGGYQGTDWREKESDYTVTGSFYGDPYVSNHPVGSHPRNKGILHMTLPQGTFTLKPRAMMVNESGEATRTRFSPMSVTVGCGQFIDIVPPLAVNIHPVPRHASSGWVTLSGVVTSTPAEVGHIWYQVNDGPDVTLCTNCGKDAPFSFTAPLLAHENTLKVFAYTDGMEEPAMSSQQVVWDDGPSTLESEASPSSGETQAWH</sequence>
<reference evidence="2 3" key="1">
    <citation type="submission" date="2017-06" db="EMBL/GenBank/DDBJ databases">
        <authorList>
            <person name="Kim H.J."/>
            <person name="Triplett B.A."/>
        </authorList>
    </citation>
    <scope>NUCLEOTIDE SEQUENCE [LARGE SCALE GENOMIC DNA]</scope>
    <source>
        <strain evidence="2 3">DSM 14713</strain>
    </source>
</reference>
<evidence type="ECO:0000313" key="3">
    <source>
        <dbReference type="Proteomes" id="UP000217289"/>
    </source>
</evidence>
<name>A0A250IAP2_9BACT</name>
<accession>A0A250IAP2</accession>
<dbReference type="AlphaFoldDB" id="A0A250IAP2"/>
<keyword evidence="3" id="KW-1185">Reference proteome</keyword>
<protein>
    <submittedName>
        <fullName evidence="2">Uncharacterized protein</fullName>
    </submittedName>
</protein>
<dbReference type="KEGG" id="mbd:MEBOL_001668"/>
<evidence type="ECO:0000313" key="2">
    <source>
        <dbReference type="EMBL" id="ATB28222.1"/>
    </source>
</evidence>
<feature type="compositionally biased region" description="Polar residues" evidence="1">
    <location>
        <begin position="623"/>
        <end position="639"/>
    </location>
</feature>